<reference evidence="1 2" key="1">
    <citation type="submission" date="2019-04" db="EMBL/GenBank/DDBJ databases">
        <title>An improved genome assembly and genetic linkage map for asparagus bean, Vigna unguiculata ssp. sesquipedialis.</title>
        <authorList>
            <person name="Xia Q."/>
            <person name="Zhang R."/>
            <person name="Dong Y."/>
        </authorList>
    </citation>
    <scope>NUCLEOTIDE SEQUENCE [LARGE SCALE GENOMIC DNA]</scope>
    <source>
        <tissue evidence="1">Leaf</tissue>
    </source>
</reference>
<proteinExistence type="predicted"/>
<organism evidence="1 2">
    <name type="scientific">Vigna unguiculata</name>
    <name type="common">Cowpea</name>
    <dbReference type="NCBI Taxonomy" id="3917"/>
    <lineage>
        <taxon>Eukaryota</taxon>
        <taxon>Viridiplantae</taxon>
        <taxon>Streptophyta</taxon>
        <taxon>Embryophyta</taxon>
        <taxon>Tracheophyta</taxon>
        <taxon>Spermatophyta</taxon>
        <taxon>Magnoliopsida</taxon>
        <taxon>eudicotyledons</taxon>
        <taxon>Gunneridae</taxon>
        <taxon>Pentapetalae</taxon>
        <taxon>rosids</taxon>
        <taxon>fabids</taxon>
        <taxon>Fabales</taxon>
        <taxon>Fabaceae</taxon>
        <taxon>Papilionoideae</taxon>
        <taxon>50 kb inversion clade</taxon>
        <taxon>NPAAA clade</taxon>
        <taxon>indigoferoid/millettioid clade</taxon>
        <taxon>Phaseoleae</taxon>
        <taxon>Vigna</taxon>
    </lineage>
</organism>
<dbReference type="AlphaFoldDB" id="A0A4D6N7D7"/>
<evidence type="ECO:0000313" key="2">
    <source>
        <dbReference type="Proteomes" id="UP000501690"/>
    </source>
</evidence>
<name>A0A4D6N7D7_VIGUN</name>
<evidence type="ECO:0000313" key="1">
    <source>
        <dbReference type="EMBL" id="QCE09666.1"/>
    </source>
</evidence>
<protein>
    <recommendedName>
        <fullName evidence="3">CBS domain-containing protein</fullName>
    </recommendedName>
</protein>
<dbReference type="Proteomes" id="UP000501690">
    <property type="component" value="Linkage Group LG10"/>
</dbReference>
<gene>
    <name evidence="1" type="ORF">DEO72_LG10g887</name>
</gene>
<evidence type="ECO:0008006" key="3">
    <source>
        <dbReference type="Google" id="ProtNLM"/>
    </source>
</evidence>
<keyword evidence="2" id="KW-1185">Reference proteome</keyword>
<accession>A0A4D6N7D7</accession>
<dbReference type="EMBL" id="CP039354">
    <property type="protein sequence ID" value="QCE09666.1"/>
    <property type="molecule type" value="Genomic_DNA"/>
</dbReference>
<sequence>MKWISKPVSHFSETDFNLMKWISKPVSHFSETDFNIRLVKISLNGARSPEDLVQLVKVRVEERNLSELLLDETGLCSWSFFSSSCSSDEDSCSGKNWKLGGYSGRVGRRFEAMVCYRWSSLVAVMIQALVHRVSYVWVVEVDGTLMGIVSFQAMLKGTAASPRKDRSCDHHRYGFLPSSRSTMVALLTADQGVSSDVNRS</sequence>